<protein>
    <recommendedName>
        <fullName evidence="3">YlbF family regulator</fullName>
    </recommendedName>
</protein>
<reference evidence="1 2" key="1">
    <citation type="journal article" date="2013" name="J. Mol. Microbiol. Biotechnol.">
        <title>Analysis of the Complete Genomes of Acholeplasma brassicae , A. palmae and A. laidlawii and Their Comparison to the Obligate Parasites from ' Candidatus Phytoplasma'.</title>
        <authorList>
            <person name="Kube M."/>
            <person name="Siewert C."/>
            <person name="Migdoll A.M."/>
            <person name="Duduk B."/>
            <person name="Holz S."/>
            <person name="Rabus R."/>
            <person name="Seemuller E."/>
            <person name="Mitrovic J."/>
            <person name="Muller I."/>
            <person name="Buttner C."/>
            <person name="Reinhardt R."/>
        </authorList>
    </citation>
    <scope>NUCLEOTIDE SEQUENCE [LARGE SCALE GENOMIC DNA]</scope>
    <source>
        <strain evidence="2">0502</strain>
    </source>
</reference>
<dbReference type="Pfam" id="PF06133">
    <property type="entry name" value="Com_YlbF"/>
    <property type="match status" value="1"/>
</dbReference>
<keyword evidence="2" id="KW-1185">Reference proteome</keyword>
<name>U4KPJ5_9MOLU</name>
<evidence type="ECO:0000313" key="1">
    <source>
        <dbReference type="EMBL" id="CCV66382.1"/>
    </source>
</evidence>
<dbReference type="Gene3D" id="1.20.1500.10">
    <property type="entry name" value="YheA/YmcA-like"/>
    <property type="match status" value="1"/>
</dbReference>
<dbReference type="SUPFAM" id="SSF158622">
    <property type="entry name" value="YheA/YmcA-like"/>
    <property type="match status" value="1"/>
</dbReference>
<evidence type="ECO:0000313" key="2">
    <source>
        <dbReference type="Proteomes" id="UP000032737"/>
    </source>
</evidence>
<dbReference type="KEGG" id="abra:BN85313610"/>
<dbReference type="AlphaFoldDB" id="U4KPJ5"/>
<dbReference type="InterPro" id="IPR010368">
    <property type="entry name" value="Com_YlbF"/>
</dbReference>
<evidence type="ECO:0008006" key="3">
    <source>
        <dbReference type="Google" id="ProtNLM"/>
    </source>
</evidence>
<gene>
    <name evidence="1" type="ORF">BN85313610</name>
</gene>
<sequence>MDRMAIIFKAYEVADEIKSSETYQNLIKLKIEIDSKYKEEIMAFKKASDAYNTIMETGGTYHPDFKETVKRFALDKRVLFEKEEVKKYIELESLIQKELDEISRTLGEMVSSHIKTPNEFGFTKEGSCHAH</sequence>
<dbReference type="RefSeq" id="WP_030005242.1">
    <property type="nucleotide sequence ID" value="NC_022549.1"/>
</dbReference>
<accession>U4KPJ5</accession>
<organism evidence="1 2">
    <name type="scientific">Acholeplasma brassicae</name>
    <dbReference type="NCBI Taxonomy" id="61635"/>
    <lineage>
        <taxon>Bacteria</taxon>
        <taxon>Bacillati</taxon>
        <taxon>Mycoplasmatota</taxon>
        <taxon>Mollicutes</taxon>
        <taxon>Acholeplasmatales</taxon>
        <taxon>Acholeplasmataceae</taxon>
        <taxon>Acholeplasma</taxon>
    </lineage>
</organism>
<proteinExistence type="predicted"/>
<dbReference type="OrthoDB" id="2157513at2"/>
<dbReference type="HOGENOM" id="CLU_1912480_0_0_14"/>
<dbReference type="Proteomes" id="UP000032737">
    <property type="component" value="Chromosome"/>
</dbReference>
<dbReference type="InterPro" id="IPR023378">
    <property type="entry name" value="YheA/YmcA-like_dom_sf"/>
</dbReference>
<dbReference type="STRING" id="61635.BN85313610"/>
<dbReference type="EMBL" id="FO681348">
    <property type="protein sequence ID" value="CCV66382.1"/>
    <property type="molecule type" value="Genomic_DNA"/>
</dbReference>